<sequence length="340" mass="36494">MTNRSELREELARLLLGEEPTLTGLEATERGGLGVEQGERLWRALGFPNAGEAAAYGERDVEAIEVVVSMMRDDLVDEATVFRLTRALGQTMAKLADWQVATIVDQVENDVAAGRAESRLVESVEIAQRIAPRFEALLLYAWRRHLAAAAARLEALGAVDAELLSTTMTVGFADLSRFTAMSNALDQAALGALVEDFENRATDVIASHGGRVIKALGDAVLFVNTDPAAAVRTALEVVQHIGSRENLPDVRVALATGSVVSRLGDVFGPPVNLAARLSHVARSNRVLIDDVTAAGLGDGEFEMRALPARPLRGFGNVSPITVSRRRGFRPRVSARPSLPT</sequence>
<name>A0ABN2VT30_9ACTN</name>
<dbReference type="InterPro" id="IPR001054">
    <property type="entry name" value="A/G_cyclase"/>
</dbReference>
<evidence type="ECO:0000256" key="1">
    <source>
        <dbReference type="ARBA" id="ARBA00005381"/>
    </source>
</evidence>
<keyword evidence="4" id="KW-1185">Reference proteome</keyword>
<comment type="caution">
    <text evidence="3">The sequence shown here is derived from an EMBL/GenBank/DDBJ whole genome shotgun (WGS) entry which is preliminary data.</text>
</comment>
<protein>
    <submittedName>
        <fullName evidence="3">Adenylate/guanylate cyclase domain-containing protein</fullName>
    </submittedName>
</protein>
<dbReference type="CDD" id="cd07302">
    <property type="entry name" value="CHD"/>
    <property type="match status" value="1"/>
</dbReference>
<dbReference type="PROSITE" id="PS50125">
    <property type="entry name" value="GUANYLATE_CYCLASE_2"/>
    <property type="match status" value="1"/>
</dbReference>
<proteinExistence type="inferred from homology"/>
<evidence type="ECO:0000313" key="4">
    <source>
        <dbReference type="Proteomes" id="UP001501480"/>
    </source>
</evidence>
<dbReference type="Gene3D" id="3.30.70.1230">
    <property type="entry name" value="Nucleotide cyclase"/>
    <property type="match status" value="1"/>
</dbReference>
<gene>
    <name evidence="3" type="ORF">GCM10009821_07050</name>
</gene>
<reference evidence="3 4" key="1">
    <citation type="journal article" date="2019" name="Int. J. Syst. Evol. Microbiol.">
        <title>The Global Catalogue of Microorganisms (GCM) 10K type strain sequencing project: providing services to taxonomists for standard genome sequencing and annotation.</title>
        <authorList>
            <consortium name="The Broad Institute Genomics Platform"/>
            <consortium name="The Broad Institute Genome Sequencing Center for Infectious Disease"/>
            <person name="Wu L."/>
            <person name="Ma J."/>
        </authorList>
    </citation>
    <scope>NUCLEOTIDE SEQUENCE [LARGE SCALE GENOMIC DNA]</scope>
    <source>
        <strain evidence="3 4">JCM 15749</strain>
    </source>
</reference>
<dbReference type="RefSeq" id="WP_344324375.1">
    <property type="nucleotide sequence ID" value="NZ_BAAAPY010000001.1"/>
</dbReference>
<accession>A0ABN2VT30</accession>
<dbReference type="PANTHER" id="PTHR43081:SF1">
    <property type="entry name" value="ADENYLATE CYCLASE, TERMINAL-DIFFERENTIATION SPECIFIC"/>
    <property type="match status" value="1"/>
</dbReference>
<dbReference type="SMART" id="SM00044">
    <property type="entry name" value="CYCc"/>
    <property type="match status" value="1"/>
</dbReference>
<dbReference type="SUPFAM" id="SSF55073">
    <property type="entry name" value="Nucleotide cyclase"/>
    <property type="match status" value="1"/>
</dbReference>
<dbReference type="InterPro" id="IPR029787">
    <property type="entry name" value="Nucleotide_cyclase"/>
</dbReference>
<evidence type="ECO:0000313" key="3">
    <source>
        <dbReference type="EMBL" id="GAA2071714.1"/>
    </source>
</evidence>
<dbReference type="PANTHER" id="PTHR43081">
    <property type="entry name" value="ADENYLATE CYCLASE, TERMINAL-DIFFERENTIATION SPECIFIC-RELATED"/>
    <property type="match status" value="1"/>
</dbReference>
<organism evidence="3 4">
    <name type="scientific">Aeromicrobium halocynthiae</name>
    <dbReference type="NCBI Taxonomy" id="560557"/>
    <lineage>
        <taxon>Bacteria</taxon>
        <taxon>Bacillati</taxon>
        <taxon>Actinomycetota</taxon>
        <taxon>Actinomycetes</taxon>
        <taxon>Propionibacteriales</taxon>
        <taxon>Nocardioidaceae</taxon>
        <taxon>Aeromicrobium</taxon>
    </lineage>
</organism>
<dbReference type="InterPro" id="IPR050697">
    <property type="entry name" value="Adenylyl/Guanylyl_Cyclase_3/4"/>
</dbReference>
<dbReference type="EMBL" id="BAAAPY010000001">
    <property type="protein sequence ID" value="GAA2071714.1"/>
    <property type="molecule type" value="Genomic_DNA"/>
</dbReference>
<dbReference type="Pfam" id="PF00211">
    <property type="entry name" value="Guanylate_cyc"/>
    <property type="match status" value="1"/>
</dbReference>
<feature type="domain" description="Guanylate cyclase" evidence="2">
    <location>
        <begin position="169"/>
        <end position="278"/>
    </location>
</feature>
<evidence type="ECO:0000259" key="2">
    <source>
        <dbReference type="PROSITE" id="PS50125"/>
    </source>
</evidence>
<dbReference type="Proteomes" id="UP001501480">
    <property type="component" value="Unassembled WGS sequence"/>
</dbReference>
<comment type="similarity">
    <text evidence="1">Belongs to the adenylyl cyclase class-3 family.</text>
</comment>